<evidence type="ECO:0000313" key="3">
    <source>
        <dbReference type="Proteomes" id="UP000648075"/>
    </source>
</evidence>
<evidence type="ECO:0000313" key="2">
    <source>
        <dbReference type="EMBL" id="GGY94126.1"/>
    </source>
</evidence>
<organism evidence="2 3">
    <name type="scientific">Novosphingobium colocasiae</name>
    <dbReference type="NCBI Taxonomy" id="1256513"/>
    <lineage>
        <taxon>Bacteria</taxon>
        <taxon>Pseudomonadati</taxon>
        <taxon>Pseudomonadota</taxon>
        <taxon>Alphaproteobacteria</taxon>
        <taxon>Sphingomonadales</taxon>
        <taxon>Sphingomonadaceae</taxon>
        <taxon>Novosphingobium</taxon>
    </lineage>
</organism>
<proteinExistence type="predicted"/>
<name>A0A918UDR0_9SPHN</name>
<protein>
    <recommendedName>
        <fullName evidence="4">DUF4169 family protein</fullName>
    </recommendedName>
</protein>
<feature type="region of interest" description="Disordered" evidence="1">
    <location>
        <begin position="14"/>
        <end position="63"/>
    </location>
</feature>
<dbReference type="EMBL" id="BMZA01000001">
    <property type="protein sequence ID" value="GGY94126.1"/>
    <property type="molecule type" value="Genomic_DNA"/>
</dbReference>
<dbReference type="Proteomes" id="UP000648075">
    <property type="component" value="Unassembled WGS sequence"/>
</dbReference>
<feature type="compositionally biased region" description="Basic and acidic residues" evidence="1">
    <location>
        <begin position="49"/>
        <end position="63"/>
    </location>
</feature>
<feature type="compositionally biased region" description="Low complexity" evidence="1">
    <location>
        <begin position="39"/>
        <end position="48"/>
    </location>
</feature>
<evidence type="ECO:0000256" key="1">
    <source>
        <dbReference type="SAM" id="MobiDB-lite"/>
    </source>
</evidence>
<dbReference type="InterPro" id="IPR025227">
    <property type="entry name" value="DUF4169"/>
</dbReference>
<reference evidence="2" key="2">
    <citation type="submission" date="2020-09" db="EMBL/GenBank/DDBJ databases">
        <authorList>
            <person name="Sun Q."/>
            <person name="Kim S."/>
        </authorList>
    </citation>
    <scope>NUCLEOTIDE SEQUENCE</scope>
    <source>
        <strain evidence="2">KCTC 32255</strain>
    </source>
</reference>
<dbReference type="AlphaFoldDB" id="A0A918UDR0"/>
<evidence type="ECO:0008006" key="4">
    <source>
        <dbReference type="Google" id="ProtNLM"/>
    </source>
</evidence>
<reference evidence="2" key="1">
    <citation type="journal article" date="2014" name="Int. J. Syst. Evol. Microbiol.">
        <title>Complete genome sequence of Corynebacterium casei LMG S-19264T (=DSM 44701T), isolated from a smear-ripened cheese.</title>
        <authorList>
            <consortium name="US DOE Joint Genome Institute (JGI-PGF)"/>
            <person name="Walter F."/>
            <person name="Albersmeier A."/>
            <person name="Kalinowski J."/>
            <person name="Ruckert C."/>
        </authorList>
    </citation>
    <scope>NUCLEOTIDE SEQUENCE</scope>
    <source>
        <strain evidence="2">KCTC 32255</strain>
    </source>
</reference>
<gene>
    <name evidence="2" type="ORF">GCM10011614_06410</name>
</gene>
<keyword evidence="3" id="KW-1185">Reference proteome</keyword>
<comment type="caution">
    <text evidence="2">The sequence shown here is derived from an EMBL/GenBank/DDBJ whole genome shotgun (WGS) entry which is preliminary data.</text>
</comment>
<accession>A0A918UDR0</accession>
<dbReference type="Pfam" id="PF13770">
    <property type="entry name" value="DUF4169"/>
    <property type="match status" value="1"/>
</dbReference>
<sequence>MIAAMAEIINLRQARKSKQRKDAADAAATNRAKHSVTKAQRALAAGEAARTDRLLDGAKRETD</sequence>